<comment type="caution">
    <text evidence="2">The sequence shown here is derived from an EMBL/GenBank/DDBJ whole genome shotgun (WGS) entry which is preliminary data.</text>
</comment>
<organism evidence="2 3">
    <name type="scientific">Edaphosphingomonas fennica</name>
    <dbReference type="NCBI Taxonomy" id="114404"/>
    <lineage>
        <taxon>Bacteria</taxon>
        <taxon>Pseudomonadati</taxon>
        <taxon>Pseudomonadota</taxon>
        <taxon>Alphaproteobacteria</taxon>
        <taxon>Sphingomonadales</taxon>
        <taxon>Rhizorhabdaceae</taxon>
        <taxon>Edaphosphingomonas</taxon>
    </lineage>
</organism>
<dbReference type="SUPFAM" id="SSF50199">
    <property type="entry name" value="Staphylococcal nuclease"/>
    <property type="match status" value="1"/>
</dbReference>
<protein>
    <submittedName>
        <fullName evidence="2">Nuclease</fullName>
    </submittedName>
</protein>
<dbReference type="RefSeq" id="WP_107393845.1">
    <property type="nucleotide sequence ID" value="NZ_PHHF01000008.1"/>
</dbReference>
<gene>
    <name evidence="2" type="ORF">CV103_02215</name>
</gene>
<feature type="signal peptide" evidence="1">
    <location>
        <begin position="1"/>
        <end position="23"/>
    </location>
</feature>
<dbReference type="EMBL" id="PHHF01000008">
    <property type="protein sequence ID" value="PTD27339.1"/>
    <property type="molecule type" value="Genomic_DNA"/>
</dbReference>
<dbReference type="InterPro" id="IPR035437">
    <property type="entry name" value="SNase_OB-fold_sf"/>
</dbReference>
<dbReference type="Proteomes" id="UP000241206">
    <property type="component" value="Unassembled WGS sequence"/>
</dbReference>
<name>A0A2T4I7T3_9SPHN</name>
<proteinExistence type="predicted"/>
<reference evidence="2 3" key="1">
    <citation type="submission" date="2017-11" db="EMBL/GenBank/DDBJ databases">
        <title>Sphingomonas oleivorans sp. nov., isolated from oil-contaminated soil.</title>
        <authorList>
            <person name="Wang L."/>
            <person name="Chen L."/>
        </authorList>
    </citation>
    <scope>NUCLEOTIDE SEQUENCE [LARGE SCALE GENOMIC DNA]</scope>
    <source>
        <strain evidence="2 3">K101</strain>
    </source>
</reference>
<sequence>MSRRSLLLAGMLIFFRSVAPAYADPCKAPLPAQPGVRFSGKVQYVGDGDGLCVGKTADPSEWVEVRLADFDASELHQAAGAAAKAALERIALHRQVTCTTERGRSGRVVSFDRVIARCRIGSTSIGDLLRQEGLAEGGI</sequence>
<evidence type="ECO:0000313" key="2">
    <source>
        <dbReference type="EMBL" id="PTD27339.1"/>
    </source>
</evidence>
<feature type="chain" id="PRO_5015734810" evidence="1">
    <location>
        <begin position="24"/>
        <end position="139"/>
    </location>
</feature>
<dbReference type="Gene3D" id="2.40.50.90">
    <property type="match status" value="1"/>
</dbReference>
<keyword evidence="1" id="KW-0732">Signal</keyword>
<evidence type="ECO:0000313" key="3">
    <source>
        <dbReference type="Proteomes" id="UP000241206"/>
    </source>
</evidence>
<accession>A0A2T4I7T3</accession>
<evidence type="ECO:0000256" key="1">
    <source>
        <dbReference type="SAM" id="SignalP"/>
    </source>
</evidence>
<keyword evidence="3" id="KW-1185">Reference proteome</keyword>
<dbReference type="AlphaFoldDB" id="A0A2T4I7T3"/>